<dbReference type="EMBL" id="LN483074">
    <property type="protein sequence ID" value="CEA01225.1"/>
    <property type="molecule type" value="Genomic_DNA"/>
</dbReference>
<protein>
    <submittedName>
        <fullName evidence="1">Uncharacterized protein</fullName>
    </submittedName>
</protein>
<gene>
    <name evidence="1" type="ORF">BN1050_00831</name>
</gene>
<evidence type="ECO:0000313" key="1">
    <source>
        <dbReference type="EMBL" id="CEA01225.1"/>
    </source>
</evidence>
<proteinExistence type="predicted"/>
<dbReference type="HOGENOM" id="CLU_557591_0_0_9"/>
<name>A0A078M4K5_9BACL</name>
<dbReference type="PATRIC" id="fig|1461583.4.peg.794"/>
<accession>A0A078M4K5</accession>
<sequence>MLLPIDEQLHKQYKMMDPPSLERAMAKIAKHDTPADVRAIMGRTLLPQQFLIEEEETANAIFSEARKYWGRIPESLHARFLAQHIQIEKLHAQLDNFFYSQQGKEQFLTYLRQHNAMTLPQLLQLLIQRTIDIGDDIALKQIYLYPIDARYMVHFIYQQDELFWYELFCKKVYSLCIHEPIDLVPKLLQLAKHFEQAVKISYAHVDNLNVHYEQRMQQLILFVTNYNPPSASLKQLDLYYIFLLARRKKYNGEHIIYKIKEIRAWDQGDHVLTKTEKVALRYVLFTVHALREEYGKVISNAHYLLNDECLNNYAIKIMLNYEDVLPAFPANEQTLIKNYHQNYMEQLYYYYLEALVALKKYKEALHIIKSDPLASCMIVQDIVTNQTDNEALDARMQAIKNQTLDEATKHQTLHFLTQLIAIFEATTYKGLARRLKVAYEKIKEAPLN</sequence>
<reference evidence="1" key="1">
    <citation type="submission" date="2014-07" db="EMBL/GenBank/DDBJ databases">
        <authorList>
            <person name="Urmite Genomes Urmite Genomes"/>
        </authorList>
    </citation>
    <scope>NUCLEOTIDE SEQUENCE</scope>
    <source>
        <strain evidence="1">13S34_air</strain>
    </source>
</reference>
<organism evidence="1">
    <name type="scientific">Metalysinibacillus saudimassiliensis</name>
    <dbReference type="NCBI Taxonomy" id="1461583"/>
    <lineage>
        <taxon>Bacteria</taxon>
        <taxon>Bacillati</taxon>
        <taxon>Bacillota</taxon>
        <taxon>Bacilli</taxon>
        <taxon>Bacillales</taxon>
        <taxon>Caryophanaceae</taxon>
        <taxon>Metalysinibacillus</taxon>
    </lineage>
</organism>
<dbReference type="AlphaFoldDB" id="A0A078M4K5"/>